<dbReference type="AlphaFoldDB" id="A0A917LBK4"/>
<dbReference type="RefSeq" id="WP_189315617.1">
    <property type="nucleotide sequence ID" value="NZ_BMQA01000040.1"/>
</dbReference>
<comment type="caution">
    <text evidence="6">The sequence shown here is derived from an EMBL/GenBank/DDBJ whole genome shotgun (WGS) entry which is preliminary data.</text>
</comment>
<keyword evidence="3" id="KW-0274">FAD</keyword>
<dbReference type="EMBL" id="BMQA01000040">
    <property type="protein sequence ID" value="GGJ51315.1"/>
    <property type="molecule type" value="Genomic_DNA"/>
</dbReference>
<gene>
    <name evidence="6" type="ORF">GCM10010121_072770</name>
</gene>
<reference evidence="6" key="1">
    <citation type="journal article" date="2014" name="Int. J. Syst. Evol. Microbiol.">
        <title>Complete genome sequence of Corynebacterium casei LMG S-19264T (=DSM 44701T), isolated from a smear-ripened cheese.</title>
        <authorList>
            <consortium name="US DOE Joint Genome Institute (JGI-PGF)"/>
            <person name="Walter F."/>
            <person name="Albersmeier A."/>
            <person name="Kalinowski J."/>
            <person name="Ruckert C."/>
        </authorList>
    </citation>
    <scope>NUCLEOTIDE SEQUENCE</scope>
    <source>
        <strain evidence="6">JCM 3086</strain>
    </source>
</reference>
<evidence type="ECO:0000256" key="1">
    <source>
        <dbReference type="ARBA" id="ARBA00001974"/>
    </source>
</evidence>
<dbReference type="InterPro" id="IPR036188">
    <property type="entry name" value="FAD/NAD-bd_sf"/>
</dbReference>
<feature type="domain" description="FAD-binding" evidence="5">
    <location>
        <begin position="276"/>
        <end position="336"/>
    </location>
</feature>
<dbReference type="PANTHER" id="PTHR46496:SF1">
    <property type="entry name" value="ZEAXANTHIN EPOXIDASE, CHLOROPLASTIC"/>
    <property type="match status" value="1"/>
</dbReference>
<dbReference type="PRINTS" id="PR00420">
    <property type="entry name" value="RNGMNOXGNASE"/>
</dbReference>
<sequence length="403" mass="43382">MAIGRARRILIAGGGIGGLSAALALQRRGFETVVFERADSLRDGGAGLHIWTNGVLALDCLGVAGRVLEVAPVQHVAHFTTWRGEVLGAWPVGDFIERYGAPTIAVERSVLHGVLREALDGSPLRTGAEVVSFDQDADGVTVRFADGSSERGDLLIGADGIHGAVRDHLFGPARNRFSGYIAWRGRAPMEHADIPPGTFNAVFGPGTRFTYYDVAPGLVHWMSVANGAPGGRDGAGARAMLLRRHEGWAGPVADILRATPEEWILRGDVEGRKPERAWGRGRVTLLGDAAHPITFNIGQGACQALEDALVLAEYLDQPGDAVAALRRYEAERRARTAPLQKIAWRIGKMGALQNPLLIRVRESFMRKNWNTKAFRAAEQGQVAYGARWARPAHRPAAAPATAD</sequence>
<evidence type="ECO:0000313" key="6">
    <source>
        <dbReference type="EMBL" id="GGJ51315.1"/>
    </source>
</evidence>
<dbReference type="Gene3D" id="3.50.50.60">
    <property type="entry name" value="FAD/NAD(P)-binding domain"/>
    <property type="match status" value="1"/>
</dbReference>
<accession>A0A917LBK4</accession>
<protein>
    <submittedName>
        <fullName evidence="6">FAD-dependent monooxygenase</fullName>
    </submittedName>
</protein>
<organism evidence="6 7">
    <name type="scientific">Streptomyces brasiliensis</name>
    <dbReference type="NCBI Taxonomy" id="1954"/>
    <lineage>
        <taxon>Bacteria</taxon>
        <taxon>Bacillati</taxon>
        <taxon>Actinomycetota</taxon>
        <taxon>Actinomycetes</taxon>
        <taxon>Kitasatosporales</taxon>
        <taxon>Streptomycetaceae</taxon>
        <taxon>Streptomyces</taxon>
    </lineage>
</organism>
<keyword evidence="7" id="KW-1185">Reference proteome</keyword>
<comment type="cofactor">
    <cofactor evidence="1">
        <name>FAD</name>
        <dbReference type="ChEBI" id="CHEBI:57692"/>
    </cofactor>
</comment>
<evidence type="ECO:0000256" key="4">
    <source>
        <dbReference type="ARBA" id="ARBA00023002"/>
    </source>
</evidence>
<feature type="domain" description="FAD-binding" evidence="5">
    <location>
        <begin position="9"/>
        <end position="169"/>
    </location>
</feature>
<dbReference type="GO" id="GO:0004497">
    <property type="term" value="F:monooxygenase activity"/>
    <property type="evidence" value="ECO:0007669"/>
    <property type="project" value="UniProtKB-KW"/>
</dbReference>
<reference evidence="6" key="2">
    <citation type="submission" date="2020-09" db="EMBL/GenBank/DDBJ databases">
        <authorList>
            <person name="Sun Q."/>
            <person name="Ohkuma M."/>
        </authorList>
    </citation>
    <scope>NUCLEOTIDE SEQUENCE</scope>
    <source>
        <strain evidence="6">JCM 3086</strain>
    </source>
</reference>
<dbReference type="SUPFAM" id="SSF51905">
    <property type="entry name" value="FAD/NAD(P)-binding domain"/>
    <property type="match status" value="1"/>
</dbReference>
<evidence type="ECO:0000256" key="2">
    <source>
        <dbReference type="ARBA" id="ARBA00022630"/>
    </source>
</evidence>
<evidence type="ECO:0000256" key="3">
    <source>
        <dbReference type="ARBA" id="ARBA00022827"/>
    </source>
</evidence>
<name>A0A917LBK4_9ACTN</name>
<evidence type="ECO:0000313" key="7">
    <source>
        <dbReference type="Proteomes" id="UP000657574"/>
    </source>
</evidence>
<keyword evidence="2" id="KW-0285">Flavoprotein</keyword>
<keyword evidence="4" id="KW-0560">Oxidoreductase</keyword>
<dbReference type="Pfam" id="PF01494">
    <property type="entry name" value="FAD_binding_3"/>
    <property type="match status" value="2"/>
</dbReference>
<dbReference type="Proteomes" id="UP000657574">
    <property type="component" value="Unassembled WGS sequence"/>
</dbReference>
<evidence type="ECO:0000259" key="5">
    <source>
        <dbReference type="Pfam" id="PF01494"/>
    </source>
</evidence>
<dbReference type="InterPro" id="IPR002938">
    <property type="entry name" value="FAD-bd"/>
</dbReference>
<dbReference type="SUPFAM" id="SSF54373">
    <property type="entry name" value="FAD-linked reductases, C-terminal domain"/>
    <property type="match status" value="1"/>
</dbReference>
<keyword evidence="6" id="KW-0503">Monooxygenase</keyword>
<dbReference type="GO" id="GO:0071949">
    <property type="term" value="F:FAD binding"/>
    <property type="evidence" value="ECO:0007669"/>
    <property type="project" value="InterPro"/>
</dbReference>
<proteinExistence type="predicted"/>
<dbReference type="PANTHER" id="PTHR46496">
    <property type="match status" value="1"/>
</dbReference>